<reference evidence="2 3" key="1">
    <citation type="submission" date="2018-04" db="EMBL/GenBank/DDBJ databases">
        <title>Genomic Encyclopedia of Archaeal and Bacterial Type Strains, Phase II (KMG-II): from individual species to whole genera.</title>
        <authorList>
            <person name="Goeker M."/>
        </authorList>
    </citation>
    <scope>NUCLEOTIDE SEQUENCE [LARGE SCALE GENOMIC DNA]</scope>
    <source>
        <strain evidence="2 3">DSM 26809</strain>
    </source>
</reference>
<keyword evidence="3" id="KW-1185">Reference proteome</keyword>
<gene>
    <name evidence="2" type="ORF">C8P68_106369</name>
</gene>
<name>A0A2T5J7N4_9SPHI</name>
<dbReference type="OrthoDB" id="7172951at2"/>
<accession>A0A2T5J7N4</accession>
<feature type="transmembrane region" description="Helical" evidence="1">
    <location>
        <begin position="23"/>
        <end position="42"/>
    </location>
</feature>
<evidence type="ECO:0000256" key="1">
    <source>
        <dbReference type="SAM" id="Phobius"/>
    </source>
</evidence>
<comment type="caution">
    <text evidence="2">The sequence shown here is derived from an EMBL/GenBank/DDBJ whole genome shotgun (WGS) entry which is preliminary data.</text>
</comment>
<feature type="transmembrane region" description="Helical" evidence="1">
    <location>
        <begin position="48"/>
        <end position="69"/>
    </location>
</feature>
<protein>
    <recommendedName>
        <fullName evidence="4">PH (Pleckstrin Homology) domain-containing protein</fullName>
    </recommendedName>
</protein>
<evidence type="ECO:0008006" key="4">
    <source>
        <dbReference type="Google" id="ProtNLM"/>
    </source>
</evidence>
<proteinExistence type="predicted"/>
<dbReference type="Proteomes" id="UP000244168">
    <property type="component" value="Unassembled WGS sequence"/>
</dbReference>
<keyword evidence="1" id="KW-1133">Transmembrane helix</keyword>
<dbReference type="RefSeq" id="WP_107830118.1">
    <property type="nucleotide sequence ID" value="NZ_CP160205.1"/>
</dbReference>
<dbReference type="AlphaFoldDB" id="A0A2T5J7N4"/>
<sequence length="151" mass="16541">MSNSINLAELPQETKIYYSKGKAILRMALLLVCLAAGIYLLAQPNAKLAGGVVCAVTILVSAINIRIFANNAPQIIVNKDGLETSKAPFYPWSKISNEEVVRRFNGKVNIYYLNYNYPGGQVSVRLNSMACKANELGELLKDYRGQAQPAS</sequence>
<keyword evidence="1" id="KW-0472">Membrane</keyword>
<evidence type="ECO:0000313" key="2">
    <source>
        <dbReference type="EMBL" id="PTQ95154.1"/>
    </source>
</evidence>
<evidence type="ECO:0000313" key="3">
    <source>
        <dbReference type="Proteomes" id="UP000244168"/>
    </source>
</evidence>
<keyword evidence="1" id="KW-0812">Transmembrane</keyword>
<dbReference type="EMBL" id="QAOQ01000006">
    <property type="protein sequence ID" value="PTQ95154.1"/>
    <property type="molecule type" value="Genomic_DNA"/>
</dbReference>
<organism evidence="2 3">
    <name type="scientific">Mucilaginibacter yixingensis</name>
    <dbReference type="NCBI Taxonomy" id="1295612"/>
    <lineage>
        <taxon>Bacteria</taxon>
        <taxon>Pseudomonadati</taxon>
        <taxon>Bacteroidota</taxon>
        <taxon>Sphingobacteriia</taxon>
        <taxon>Sphingobacteriales</taxon>
        <taxon>Sphingobacteriaceae</taxon>
        <taxon>Mucilaginibacter</taxon>
    </lineage>
</organism>